<evidence type="ECO:0000313" key="2">
    <source>
        <dbReference type="EMBL" id="CAB4197730.1"/>
    </source>
</evidence>
<sequence length="120" mass="12960">MNIDEMTYGQLKQIAAMFSATQQATMNHPFVGKYVIARCYSAGVHAGEVVSADGENVILKDSRRLWSWKAKEGIALSGVAQNGLKSEGKVDTLNPEIALTGVCELIPCSPKARESIDGFK</sequence>
<gene>
    <name evidence="2" type="ORF">UFOVP1309_31</name>
</gene>
<feature type="domain" description="DUF6948" evidence="1">
    <location>
        <begin position="32"/>
        <end position="116"/>
    </location>
</feature>
<reference evidence="2" key="1">
    <citation type="submission" date="2020-05" db="EMBL/GenBank/DDBJ databases">
        <authorList>
            <person name="Chiriac C."/>
            <person name="Salcher M."/>
            <person name="Ghai R."/>
            <person name="Kavagutti S V."/>
        </authorList>
    </citation>
    <scope>NUCLEOTIDE SEQUENCE</scope>
</reference>
<evidence type="ECO:0000259" key="1">
    <source>
        <dbReference type="Pfam" id="PF22253"/>
    </source>
</evidence>
<dbReference type="InterPro" id="IPR054226">
    <property type="entry name" value="DUF6948"/>
</dbReference>
<protein>
    <recommendedName>
        <fullName evidence="1">DUF6948 domain-containing protein</fullName>
    </recommendedName>
</protein>
<accession>A0A6J5RJK6</accession>
<name>A0A6J5RJK6_9CAUD</name>
<organism evidence="2">
    <name type="scientific">uncultured Caudovirales phage</name>
    <dbReference type="NCBI Taxonomy" id="2100421"/>
    <lineage>
        <taxon>Viruses</taxon>
        <taxon>Duplodnaviria</taxon>
        <taxon>Heunggongvirae</taxon>
        <taxon>Uroviricota</taxon>
        <taxon>Caudoviricetes</taxon>
        <taxon>Peduoviridae</taxon>
        <taxon>Maltschvirus</taxon>
        <taxon>Maltschvirus maltsch</taxon>
    </lineage>
</organism>
<dbReference type="EMBL" id="LR797271">
    <property type="protein sequence ID" value="CAB4197730.1"/>
    <property type="molecule type" value="Genomic_DNA"/>
</dbReference>
<proteinExistence type="predicted"/>
<dbReference type="Pfam" id="PF22253">
    <property type="entry name" value="DUF6948"/>
    <property type="match status" value="1"/>
</dbReference>